<evidence type="ECO:0000256" key="2">
    <source>
        <dbReference type="ARBA" id="ARBA00022692"/>
    </source>
</evidence>
<sequence>MSDNITLNVLFPPVTSLGPANIALAVYALLNIISLVITVVLYAVNTRASKQNRFFLSSSFQTAENISITILLCWTLTVHTVIMMVFEGSNLYIRTSVQRGPLLTGLRMLANVTPLGWLSFPTIIMLHVNAQEKVRRRRISGLVAVGNFALC</sequence>
<feature type="transmembrane region" description="Helical" evidence="5">
    <location>
        <begin position="65"/>
        <end position="86"/>
    </location>
</feature>
<dbReference type="GO" id="GO:0007606">
    <property type="term" value="P:sensory perception of chemical stimulus"/>
    <property type="evidence" value="ECO:0007669"/>
    <property type="project" value="InterPro"/>
</dbReference>
<protein>
    <recommendedName>
        <fullName evidence="8">G-protein coupled receptors family 1 profile domain-containing protein</fullName>
    </recommendedName>
</protein>
<keyword evidence="2 5" id="KW-0812">Transmembrane</keyword>
<keyword evidence="4 5" id="KW-0472">Membrane</keyword>
<keyword evidence="7" id="KW-1185">Reference proteome</keyword>
<dbReference type="Proteomes" id="UP000053660">
    <property type="component" value="Unassembled WGS sequence"/>
</dbReference>
<dbReference type="EMBL" id="KN550870">
    <property type="protein sequence ID" value="KHJ93245.1"/>
    <property type="molecule type" value="Genomic_DNA"/>
</dbReference>
<evidence type="ECO:0000256" key="3">
    <source>
        <dbReference type="ARBA" id="ARBA00022989"/>
    </source>
</evidence>
<evidence type="ECO:0000313" key="7">
    <source>
        <dbReference type="Proteomes" id="UP000053660"/>
    </source>
</evidence>
<organism evidence="6 7">
    <name type="scientific">Oesophagostomum dentatum</name>
    <name type="common">Nodular worm</name>
    <dbReference type="NCBI Taxonomy" id="61180"/>
    <lineage>
        <taxon>Eukaryota</taxon>
        <taxon>Metazoa</taxon>
        <taxon>Ecdysozoa</taxon>
        <taxon>Nematoda</taxon>
        <taxon>Chromadorea</taxon>
        <taxon>Rhabditida</taxon>
        <taxon>Rhabditina</taxon>
        <taxon>Rhabditomorpha</taxon>
        <taxon>Strongyloidea</taxon>
        <taxon>Strongylidae</taxon>
        <taxon>Oesophagostomum</taxon>
    </lineage>
</organism>
<dbReference type="InterPro" id="IPR000344">
    <property type="entry name" value="7TM_GPCR_serpentine_rcpt_Sra"/>
</dbReference>
<keyword evidence="3 5" id="KW-1133">Transmembrane helix</keyword>
<dbReference type="GO" id="GO:0004930">
    <property type="term" value="F:G protein-coupled receptor activity"/>
    <property type="evidence" value="ECO:0007669"/>
    <property type="project" value="InterPro"/>
</dbReference>
<evidence type="ECO:0008006" key="8">
    <source>
        <dbReference type="Google" id="ProtNLM"/>
    </source>
</evidence>
<reference evidence="6 7" key="1">
    <citation type="submission" date="2014-03" db="EMBL/GenBank/DDBJ databases">
        <title>Draft genome of the hookworm Oesophagostomum dentatum.</title>
        <authorList>
            <person name="Mitreva M."/>
        </authorList>
    </citation>
    <scope>NUCLEOTIDE SEQUENCE [LARGE SCALE GENOMIC DNA]</scope>
    <source>
        <strain evidence="6 7">OD-Hann</strain>
    </source>
</reference>
<dbReference type="GO" id="GO:0016020">
    <property type="term" value="C:membrane"/>
    <property type="evidence" value="ECO:0007669"/>
    <property type="project" value="UniProtKB-SubCell"/>
</dbReference>
<dbReference type="AlphaFoldDB" id="A0A0B1TD13"/>
<gene>
    <name evidence="6" type="ORF">OESDEN_06850</name>
</gene>
<dbReference type="Pfam" id="PF02117">
    <property type="entry name" value="7TM_GPCR_Sra"/>
    <property type="match status" value="1"/>
</dbReference>
<name>A0A0B1TD13_OESDE</name>
<proteinExistence type="predicted"/>
<evidence type="ECO:0000256" key="1">
    <source>
        <dbReference type="ARBA" id="ARBA00004141"/>
    </source>
</evidence>
<feature type="transmembrane region" description="Helical" evidence="5">
    <location>
        <begin position="106"/>
        <end position="128"/>
    </location>
</feature>
<accession>A0A0B1TD13</accession>
<comment type="subcellular location">
    <subcellularLocation>
        <location evidence="1">Membrane</location>
        <topology evidence="1">Multi-pass membrane protein</topology>
    </subcellularLocation>
</comment>
<evidence type="ECO:0000256" key="5">
    <source>
        <dbReference type="SAM" id="Phobius"/>
    </source>
</evidence>
<evidence type="ECO:0000256" key="4">
    <source>
        <dbReference type="ARBA" id="ARBA00023136"/>
    </source>
</evidence>
<evidence type="ECO:0000313" key="6">
    <source>
        <dbReference type="EMBL" id="KHJ93245.1"/>
    </source>
</evidence>
<feature type="transmembrane region" description="Helical" evidence="5">
    <location>
        <begin position="20"/>
        <end position="44"/>
    </location>
</feature>